<sequence length="166" mass="17407">MKLVPFFGTRIFGVLALASTLASGALAHDYKAGTLQIAHPWTRATPQGAPVAGGYTIIENTGDQPDKLVGGSFSAAAGFSIHQMSNKDGVMKMSPVEGGLEIPAHGKVELSPSAFHLMFTGLKQQLKPNQSIDGTLVFEKAGTVPVKFKVEAIGAKQPAEADHSNH</sequence>
<dbReference type="PANTHER" id="PTHR36302">
    <property type="entry name" value="BLR7088 PROTEIN"/>
    <property type="match status" value="1"/>
</dbReference>
<proteinExistence type="predicted"/>
<evidence type="ECO:0000313" key="3">
    <source>
        <dbReference type="Proteomes" id="UP001555786"/>
    </source>
</evidence>
<comment type="caution">
    <text evidence="2">The sequence shown here is derived from an EMBL/GenBank/DDBJ whole genome shotgun (WGS) entry which is preliminary data.</text>
</comment>
<feature type="signal peptide" evidence="1">
    <location>
        <begin position="1"/>
        <end position="27"/>
    </location>
</feature>
<dbReference type="RefSeq" id="WP_367622555.1">
    <property type="nucleotide sequence ID" value="NZ_JBFNQD010000001.1"/>
</dbReference>
<organism evidence="2 3">
    <name type="scientific">Labrys neptuniae</name>
    <dbReference type="NCBI Taxonomy" id="376174"/>
    <lineage>
        <taxon>Bacteria</taxon>
        <taxon>Pseudomonadati</taxon>
        <taxon>Pseudomonadota</taxon>
        <taxon>Alphaproteobacteria</taxon>
        <taxon>Hyphomicrobiales</taxon>
        <taxon>Xanthobacteraceae</taxon>
        <taxon>Labrys</taxon>
    </lineage>
</organism>
<accession>A0ABV3PEE6</accession>
<dbReference type="SUPFAM" id="SSF110087">
    <property type="entry name" value="DR1885-like metal-binding protein"/>
    <property type="match status" value="1"/>
</dbReference>
<dbReference type="InterPro" id="IPR007410">
    <property type="entry name" value="LpqE-like"/>
</dbReference>
<dbReference type="EMBL" id="JBFNQD010000001">
    <property type="protein sequence ID" value="MEW9304004.1"/>
    <property type="molecule type" value="Genomic_DNA"/>
</dbReference>
<evidence type="ECO:0000256" key="1">
    <source>
        <dbReference type="SAM" id="SignalP"/>
    </source>
</evidence>
<feature type="chain" id="PRO_5046554434" evidence="1">
    <location>
        <begin position="28"/>
        <end position="166"/>
    </location>
</feature>
<keyword evidence="1" id="KW-0732">Signal</keyword>
<gene>
    <name evidence="2" type="ORF">ABXS05_00530</name>
</gene>
<name>A0ABV3PEE6_9HYPH</name>
<dbReference type="Proteomes" id="UP001555786">
    <property type="component" value="Unassembled WGS sequence"/>
</dbReference>
<dbReference type="PANTHER" id="PTHR36302:SF1">
    <property type="entry name" value="COPPER CHAPERONE PCU(A)C"/>
    <property type="match status" value="1"/>
</dbReference>
<protein>
    <submittedName>
        <fullName evidence="2">Copper chaperone PCu(A)C</fullName>
    </submittedName>
</protein>
<reference evidence="2 3" key="1">
    <citation type="submission" date="2024-07" db="EMBL/GenBank/DDBJ databases">
        <title>Description of Labrys sedimenti sp. nov., isolated from a diclofenac-degrading enrichment culture.</title>
        <authorList>
            <person name="Tancsics A."/>
            <person name="Csepanyi A."/>
        </authorList>
    </citation>
    <scope>NUCLEOTIDE SEQUENCE [LARGE SCALE GENOMIC DNA]</scope>
    <source>
        <strain evidence="2 3">LMG 23578</strain>
    </source>
</reference>
<dbReference type="Pfam" id="PF04314">
    <property type="entry name" value="PCuAC"/>
    <property type="match status" value="1"/>
</dbReference>
<dbReference type="InterPro" id="IPR036182">
    <property type="entry name" value="PCuAC_sf"/>
</dbReference>
<dbReference type="Gene3D" id="2.60.40.1890">
    <property type="entry name" value="PCu(A)C copper chaperone"/>
    <property type="match status" value="1"/>
</dbReference>
<keyword evidence="3" id="KW-1185">Reference proteome</keyword>
<dbReference type="InterPro" id="IPR058248">
    <property type="entry name" value="Lxx211020-like"/>
</dbReference>
<evidence type="ECO:0000313" key="2">
    <source>
        <dbReference type="EMBL" id="MEW9304004.1"/>
    </source>
</evidence>